<evidence type="ECO:0000256" key="3">
    <source>
        <dbReference type="ARBA" id="ARBA00022692"/>
    </source>
</evidence>
<dbReference type="PROSITE" id="PS00409">
    <property type="entry name" value="PROKAR_NTER_METHYL"/>
    <property type="match status" value="1"/>
</dbReference>
<dbReference type="NCBIfam" id="TIGR02532">
    <property type="entry name" value="IV_pilin_GFxxxE"/>
    <property type="match status" value="1"/>
</dbReference>
<feature type="transmembrane region" description="Helical" evidence="6">
    <location>
        <begin position="12"/>
        <end position="34"/>
    </location>
</feature>
<feature type="domain" description="Type II secretion system protein GspG C-terminal" evidence="7">
    <location>
        <begin position="34"/>
        <end position="97"/>
    </location>
</feature>
<keyword evidence="5 6" id="KW-0472">Membrane</keyword>
<protein>
    <submittedName>
        <fullName evidence="8">Type II secretion system protein</fullName>
    </submittedName>
</protein>
<dbReference type="InterPro" id="IPR012902">
    <property type="entry name" value="N_methyl_site"/>
</dbReference>
<dbReference type="EMBL" id="JAAZNL010000050">
    <property type="protein sequence ID" value="NMB70342.1"/>
    <property type="molecule type" value="Genomic_DNA"/>
</dbReference>
<dbReference type="InterPro" id="IPR013545">
    <property type="entry name" value="T2SS_protein-GspG_C"/>
</dbReference>
<dbReference type="PANTHER" id="PTHR30093">
    <property type="entry name" value="GENERAL SECRETION PATHWAY PROTEIN G"/>
    <property type="match status" value="1"/>
</dbReference>
<keyword evidence="2" id="KW-0488">Methylation</keyword>
<dbReference type="Proteomes" id="UP000526033">
    <property type="component" value="Unassembled WGS sequence"/>
</dbReference>
<comment type="caution">
    <text evidence="8">The sequence shown here is derived from an EMBL/GenBank/DDBJ whole genome shotgun (WGS) entry which is preliminary data.</text>
</comment>
<sequence length="189" mass="20265">MLNKKGFTLVELLIVIIVMSILSGVVISVVNVSGMRARGRDSQRKSDISKIASALELYYTDNRSYPISANWINAGISTSVLATNLVPNYIDVIPNDPNYIVDVATPCSRNGGGSADFDYRYNYRTSSTGSRYLLTALMENASSDDESKCASLVNWTSATCGGGAVVCGCTAGDSYTGALDYCYGIENPF</sequence>
<reference evidence="8 9" key="1">
    <citation type="journal article" date="2020" name="Biotechnol. Biofuels">
        <title>New insights from the biogas microbiome by comprehensive genome-resolved metagenomics of nearly 1600 species originating from multiple anaerobic digesters.</title>
        <authorList>
            <person name="Campanaro S."/>
            <person name="Treu L."/>
            <person name="Rodriguez-R L.M."/>
            <person name="Kovalovszki A."/>
            <person name="Ziels R.M."/>
            <person name="Maus I."/>
            <person name="Zhu X."/>
            <person name="Kougias P.G."/>
            <person name="Basile A."/>
            <person name="Luo G."/>
            <person name="Schluter A."/>
            <person name="Konstantinidis K.T."/>
            <person name="Angelidaki I."/>
        </authorList>
    </citation>
    <scope>NUCLEOTIDE SEQUENCE [LARGE SCALE GENOMIC DNA]</scope>
    <source>
        <strain evidence="8">AS27yjCOA_165</strain>
    </source>
</reference>
<accession>A0A7X9HH87</accession>
<dbReference type="AlphaFoldDB" id="A0A7X9HH87"/>
<evidence type="ECO:0000256" key="1">
    <source>
        <dbReference type="ARBA" id="ARBA00004167"/>
    </source>
</evidence>
<comment type="subcellular location">
    <subcellularLocation>
        <location evidence="1">Membrane</location>
        <topology evidence="1">Single-pass membrane protein</topology>
    </subcellularLocation>
</comment>
<evidence type="ECO:0000313" key="9">
    <source>
        <dbReference type="Proteomes" id="UP000526033"/>
    </source>
</evidence>
<keyword evidence="3 6" id="KW-0812">Transmembrane</keyword>
<organism evidence="8 9">
    <name type="scientific">candidate division WWE3 bacterium</name>
    <dbReference type="NCBI Taxonomy" id="2053526"/>
    <lineage>
        <taxon>Bacteria</taxon>
        <taxon>Katanobacteria</taxon>
    </lineage>
</organism>
<keyword evidence="4 6" id="KW-1133">Transmembrane helix</keyword>
<dbReference type="Gene3D" id="3.30.700.10">
    <property type="entry name" value="Glycoprotein, Type 4 Pilin"/>
    <property type="match status" value="1"/>
</dbReference>
<evidence type="ECO:0000256" key="4">
    <source>
        <dbReference type="ARBA" id="ARBA00022989"/>
    </source>
</evidence>
<name>A0A7X9HH87_UNCKA</name>
<evidence type="ECO:0000313" key="8">
    <source>
        <dbReference type="EMBL" id="NMB70342.1"/>
    </source>
</evidence>
<dbReference type="Pfam" id="PF07963">
    <property type="entry name" value="N_methyl"/>
    <property type="match status" value="1"/>
</dbReference>
<proteinExistence type="predicted"/>
<dbReference type="PANTHER" id="PTHR30093:SF44">
    <property type="entry name" value="TYPE II SECRETION SYSTEM CORE PROTEIN G"/>
    <property type="match status" value="1"/>
</dbReference>
<evidence type="ECO:0000256" key="5">
    <source>
        <dbReference type="ARBA" id="ARBA00023136"/>
    </source>
</evidence>
<evidence type="ECO:0000256" key="2">
    <source>
        <dbReference type="ARBA" id="ARBA00022481"/>
    </source>
</evidence>
<evidence type="ECO:0000256" key="6">
    <source>
        <dbReference type="SAM" id="Phobius"/>
    </source>
</evidence>
<dbReference type="SUPFAM" id="SSF54523">
    <property type="entry name" value="Pili subunits"/>
    <property type="match status" value="1"/>
</dbReference>
<dbReference type="Pfam" id="PF08334">
    <property type="entry name" value="T2SSG"/>
    <property type="match status" value="1"/>
</dbReference>
<gene>
    <name evidence="8" type="ORF">GYA27_04040</name>
</gene>
<dbReference type="InterPro" id="IPR045584">
    <property type="entry name" value="Pilin-like"/>
</dbReference>
<evidence type="ECO:0000259" key="7">
    <source>
        <dbReference type="Pfam" id="PF08334"/>
    </source>
</evidence>
<dbReference type="GO" id="GO:0016020">
    <property type="term" value="C:membrane"/>
    <property type="evidence" value="ECO:0007669"/>
    <property type="project" value="UniProtKB-SubCell"/>
</dbReference>